<protein>
    <recommendedName>
        <fullName evidence="1">Reverse transcriptase domain-containing protein</fullName>
    </recommendedName>
</protein>
<name>A0AAE1WG48_9LAMI</name>
<dbReference type="AlphaFoldDB" id="A0AAE1WG48"/>
<reference evidence="2" key="1">
    <citation type="submission" date="2020-06" db="EMBL/GenBank/DDBJ databases">
        <authorList>
            <person name="Li T."/>
            <person name="Hu X."/>
            <person name="Zhang T."/>
            <person name="Song X."/>
            <person name="Zhang H."/>
            <person name="Dai N."/>
            <person name="Sheng W."/>
            <person name="Hou X."/>
            <person name="Wei L."/>
        </authorList>
    </citation>
    <scope>NUCLEOTIDE SEQUENCE</scope>
    <source>
        <strain evidence="2">K16</strain>
        <tissue evidence="2">Leaf</tissue>
    </source>
</reference>
<dbReference type="PANTHER" id="PTHR19446">
    <property type="entry name" value="REVERSE TRANSCRIPTASES"/>
    <property type="match status" value="1"/>
</dbReference>
<sequence length="170" mass="19866">MAFVPGRTINENSILSHEIMHYIHRKQGRKRVMAIKIDLTKAYDRMEWKPLIQLLEKLGMCEVMTRWINQCISSPSFLILFNGAPFDYFQQTRGIRSGDPLSPYLFIIYAEILSRLIFFEEEKGNLKGIKICRNAPPISHLFYADDITIFCRADERDAQAVQRCLSKFEN</sequence>
<evidence type="ECO:0000259" key="1">
    <source>
        <dbReference type="PROSITE" id="PS50878"/>
    </source>
</evidence>
<dbReference type="SUPFAM" id="SSF56672">
    <property type="entry name" value="DNA/RNA polymerases"/>
    <property type="match status" value="1"/>
</dbReference>
<dbReference type="EMBL" id="JACGWL010000011">
    <property type="protein sequence ID" value="KAK4392753.1"/>
    <property type="molecule type" value="Genomic_DNA"/>
</dbReference>
<evidence type="ECO:0000313" key="2">
    <source>
        <dbReference type="EMBL" id="KAK4392753.1"/>
    </source>
</evidence>
<comment type="caution">
    <text evidence="2">The sequence shown here is derived from an EMBL/GenBank/DDBJ whole genome shotgun (WGS) entry which is preliminary data.</text>
</comment>
<gene>
    <name evidence="2" type="ORF">Sango_2053100</name>
</gene>
<proteinExistence type="predicted"/>
<feature type="domain" description="Reverse transcriptase" evidence="1">
    <location>
        <begin position="1"/>
        <end position="170"/>
    </location>
</feature>
<dbReference type="InterPro" id="IPR043502">
    <property type="entry name" value="DNA/RNA_pol_sf"/>
</dbReference>
<dbReference type="Pfam" id="PF00078">
    <property type="entry name" value="RVT_1"/>
    <property type="match status" value="1"/>
</dbReference>
<dbReference type="Proteomes" id="UP001289374">
    <property type="component" value="Unassembled WGS sequence"/>
</dbReference>
<reference evidence="2" key="2">
    <citation type="journal article" date="2024" name="Plant">
        <title>Genomic evolution and insights into agronomic trait innovations of Sesamum species.</title>
        <authorList>
            <person name="Miao H."/>
            <person name="Wang L."/>
            <person name="Qu L."/>
            <person name="Liu H."/>
            <person name="Sun Y."/>
            <person name="Le M."/>
            <person name="Wang Q."/>
            <person name="Wei S."/>
            <person name="Zheng Y."/>
            <person name="Lin W."/>
            <person name="Duan Y."/>
            <person name="Cao H."/>
            <person name="Xiong S."/>
            <person name="Wang X."/>
            <person name="Wei L."/>
            <person name="Li C."/>
            <person name="Ma Q."/>
            <person name="Ju M."/>
            <person name="Zhao R."/>
            <person name="Li G."/>
            <person name="Mu C."/>
            <person name="Tian Q."/>
            <person name="Mei H."/>
            <person name="Zhang T."/>
            <person name="Gao T."/>
            <person name="Zhang H."/>
        </authorList>
    </citation>
    <scope>NUCLEOTIDE SEQUENCE</scope>
    <source>
        <strain evidence="2">K16</strain>
    </source>
</reference>
<organism evidence="2 3">
    <name type="scientific">Sesamum angolense</name>
    <dbReference type="NCBI Taxonomy" id="2727404"/>
    <lineage>
        <taxon>Eukaryota</taxon>
        <taxon>Viridiplantae</taxon>
        <taxon>Streptophyta</taxon>
        <taxon>Embryophyta</taxon>
        <taxon>Tracheophyta</taxon>
        <taxon>Spermatophyta</taxon>
        <taxon>Magnoliopsida</taxon>
        <taxon>eudicotyledons</taxon>
        <taxon>Gunneridae</taxon>
        <taxon>Pentapetalae</taxon>
        <taxon>asterids</taxon>
        <taxon>lamiids</taxon>
        <taxon>Lamiales</taxon>
        <taxon>Pedaliaceae</taxon>
        <taxon>Sesamum</taxon>
    </lineage>
</organism>
<keyword evidence="3" id="KW-1185">Reference proteome</keyword>
<dbReference type="InterPro" id="IPR000477">
    <property type="entry name" value="RT_dom"/>
</dbReference>
<evidence type="ECO:0000313" key="3">
    <source>
        <dbReference type="Proteomes" id="UP001289374"/>
    </source>
</evidence>
<dbReference type="PROSITE" id="PS50878">
    <property type="entry name" value="RT_POL"/>
    <property type="match status" value="1"/>
</dbReference>
<accession>A0AAE1WG48</accession>